<keyword evidence="1" id="KW-0812">Transmembrane</keyword>
<proteinExistence type="predicted"/>
<feature type="transmembrane region" description="Helical" evidence="1">
    <location>
        <begin position="78"/>
        <end position="96"/>
    </location>
</feature>
<evidence type="ECO:0000256" key="1">
    <source>
        <dbReference type="SAM" id="Phobius"/>
    </source>
</evidence>
<keyword evidence="1" id="KW-1133">Transmembrane helix</keyword>
<evidence type="ECO:0008006" key="4">
    <source>
        <dbReference type="Google" id="ProtNLM"/>
    </source>
</evidence>
<evidence type="ECO:0000313" key="3">
    <source>
        <dbReference type="Proteomes" id="UP000004322"/>
    </source>
</evidence>
<keyword evidence="3" id="KW-1185">Reference proteome</keyword>
<dbReference type="eggNOG" id="COG4758">
    <property type="taxonomic scope" value="Bacteria"/>
</dbReference>
<name>G5JQX6_STRCG</name>
<evidence type="ECO:0000313" key="2">
    <source>
        <dbReference type="EMBL" id="EHI73462.1"/>
    </source>
</evidence>
<dbReference type="EMBL" id="AEUV02000002">
    <property type="protein sequence ID" value="EHI73462.1"/>
    <property type="molecule type" value="Genomic_DNA"/>
</dbReference>
<accession>G5JQX6</accession>
<keyword evidence="1" id="KW-0472">Membrane</keyword>
<dbReference type="STRING" id="873449.STRCR_0640"/>
<dbReference type="OrthoDB" id="2990621at2"/>
<dbReference type="Proteomes" id="UP000004322">
    <property type="component" value="Unassembled WGS sequence"/>
</dbReference>
<comment type="caution">
    <text evidence="2">The sequence shown here is derived from an EMBL/GenBank/DDBJ whole genome shotgun (WGS) entry which is preliminary data.</text>
</comment>
<feature type="transmembrane region" description="Helical" evidence="1">
    <location>
        <begin position="55"/>
        <end position="72"/>
    </location>
</feature>
<dbReference type="AlphaFoldDB" id="G5JQX6"/>
<reference evidence="2" key="1">
    <citation type="submission" date="2011-07" db="EMBL/GenBank/DDBJ databases">
        <authorList>
            <person name="Stanhope M.J."/>
            <person name="Durkin A.S."/>
            <person name="Hostetler J."/>
            <person name="Kim M."/>
            <person name="Radune D."/>
            <person name="Singh I."/>
            <person name="Town C.D."/>
        </authorList>
    </citation>
    <scope>NUCLEOTIDE SEQUENCE [LARGE SCALE GENOMIC DNA]</scope>
    <source>
        <strain evidence="2">HS-6</strain>
    </source>
</reference>
<gene>
    <name evidence="2" type="ORF">STRCR_0640</name>
</gene>
<protein>
    <recommendedName>
        <fullName evidence="4">Cell wall-active antibiotics response LiaF-like C-terminal domain-containing protein</fullName>
    </recommendedName>
</protein>
<sequence>MRKFFLGISLILLAAVIVFQDLFAPALVDGWALLGLCITAAWFLGSILRAAFTSSFLSLGFFLIILNGRLHFLPLSNSTIFLVAFLVGLGLDNLFGRRKPWNFRWRTKKNNQYTYAPYNSNASHIRDDNFISGRAEVTFGKKVIYFDEAMILGDIATFEVEVSFASIVLYIPRDWSVVCKVSNVFGSVNLPSRRSAGRKTLELTGSVAFGSLEVVYL</sequence>
<organism evidence="2 3">
    <name type="scientific">Streptococcus criceti HS-6</name>
    <dbReference type="NCBI Taxonomy" id="873449"/>
    <lineage>
        <taxon>Bacteria</taxon>
        <taxon>Bacillati</taxon>
        <taxon>Bacillota</taxon>
        <taxon>Bacilli</taxon>
        <taxon>Lactobacillales</taxon>
        <taxon>Streptococcaceae</taxon>
        <taxon>Streptococcus</taxon>
    </lineage>
</organism>
<dbReference type="RefSeq" id="WP_004225423.1">
    <property type="nucleotide sequence ID" value="NZ_AEUV02000002.1"/>
</dbReference>